<dbReference type="EMBL" id="JAYMYS010000006">
    <property type="protein sequence ID" value="KAK7388192.1"/>
    <property type="molecule type" value="Genomic_DNA"/>
</dbReference>
<dbReference type="Proteomes" id="UP001386955">
    <property type="component" value="Unassembled WGS sequence"/>
</dbReference>
<accession>A0AAN9S3D4</accession>
<evidence type="ECO:0000313" key="1">
    <source>
        <dbReference type="EMBL" id="KAK7388192.1"/>
    </source>
</evidence>
<proteinExistence type="predicted"/>
<protein>
    <submittedName>
        <fullName evidence="1">Uncharacterized protein</fullName>
    </submittedName>
</protein>
<evidence type="ECO:0000313" key="2">
    <source>
        <dbReference type="Proteomes" id="UP001386955"/>
    </source>
</evidence>
<sequence>MKVVGEHFMASHCEISFEEQLSGVYFEIDYLVVFVRSNYEKHSEHLYCLKCPYCDNQADIPNTRRDTTPIGLYRSQGDDLSKFIVTLYDEISEMIHSSPSVLSVWKDIVDEYVEAFKVLLAQVSQLFKDQYMGFFLGGLHYDICIDVLSFEPPNHHSMIAL</sequence>
<reference evidence="1 2" key="1">
    <citation type="submission" date="2024-01" db="EMBL/GenBank/DDBJ databases">
        <title>The genomes of 5 underutilized Papilionoideae crops provide insights into root nodulation and disease resistanc.</title>
        <authorList>
            <person name="Jiang F."/>
        </authorList>
    </citation>
    <scope>NUCLEOTIDE SEQUENCE [LARGE SCALE GENOMIC DNA]</scope>
    <source>
        <strain evidence="1">DUOXIRENSHENG_FW03</strain>
        <tissue evidence="1">Leaves</tissue>
    </source>
</reference>
<dbReference type="AlphaFoldDB" id="A0AAN9S3D4"/>
<comment type="caution">
    <text evidence="1">The sequence shown here is derived from an EMBL/GenBank/DDBJ whole genome shotgun (WGS) entry which is preliminary data.</text>
</comment>
<keyword evidence="2" id="KW-1185">Reference proteome</keyword>
<gene>
    <name evidence="1" type="ORF">VNO78_23001</name>
</gene>
<organism evidence="1 2">
    <name type="scientific">Psophocarpus tetragonolobus</name>
    <name type="common">Winged bean</name>
    <name type="synonym">Dolichos tetragonolobus</name>
    <dbReference type="NCBI Taxonomy" id="3891"/>
    <lineage>
        <taxon>Eukaryota</taxon>
        <taxon>Viridiplantae</taxon>
        <taxon>Streptophyta</taxon>
        <taxon>Embryophyta</taxon>
        <taxon>Tracheophyta</taxon>
        <taxon>Spermatophyta</taxon>
        <taxon>Magnoliopsida</taxon>
        <taxon>eudicotyledons</taxon>
        <taxon>Gunneridae</taxon>
        <taxon>Pentapetalae</taxon>
        <taxon>rosids</taxon>
        <taxon>fabids</taxon>
        <taxon>Fabales</taxon>
        <taxon>Fabaceae</taxon>
        <taxon>Papilionoideae</taxon>
        <taxon>50 kb inversion clade</taxon>
        <taxon>NPAAA clade</taxon>
        <taxon>indigoferoid/millettioid clade</taxon>
        <taxon>Phaseoleae</taxon>
        <taxon>Psophocarpus</taxon>
    </lineage>
</organism>
<name>A0AAN9S3D4_PSOTE</name>